<feature type="region of interest" description="Disordered" evidence="1">
    <location>
        <begin position="307"/>
        <end position="457"/>
    </location>
</feature>
<feature type="compositionally biased region" description="Polar residues" evidence="1">
    <location>
        <begin position="416"/>
        <end position="427"/>
    </location>
</feature>
<sequence>MASLPPPAISPAPPLLSKRGQGAIGSDLVVTYHSDMAQCEILPTGSRYTNAGNFKAGTFLSFNPPPFIDDLYPQLFSIDDDERPGLPLLLSTFNADVRTATLEEDWEGRWFTITARVCPNQLSFQGVSLDGWDLEDGAGPKTVRVALALPRDGGLLPIVPRLLHGSSEGAAWPTSPAHASFAGPVDHDTFRLREDIWSEALVKSSAFVKLGTYLLPENDRPPHKGVHVCHVLVLFPVDRQPWSSQLAWMRQSSNPFPRGSWIACTGGRVLGVLNRNLTRSPPVVEASLRILVVLADDWEFIRQSSLAAQNASTPAPSTATSESPTRLRPVGPGGVASRNPFSSPTRTAKAPPTVVPTPPSFATPPPTFATPPPTTSSATLGRPPVPGPIHAVDDGRPAIDLSSADDASDMDDLLSHQLTSPSDTPSQKRPRPASPETSTPTRAKRTTAGKKRPSLYE</sequence>
<evidence type="ECO:0000313" key="2">
    <source>
        <dbReference type="EMBL" id="KAK8106611.1"/>
    </source>
</evidence>
<proteinExistence type="predicted"/>
<dbReference type="Proteomes" id="UP001392437">
    <property type="component" value="Unassembled WGS sequence"/>
</dbReference>
<feature type="compositionally biased region" description="Low complexity" evidence="1">
    <location>
        <begin position="311"/>
        <end position="324"/>
    </location>
</feature>
<feature type="compositionally biased region" description="Pro residues" evidence="1">
    <location>
        <begin position="353"/>
        <end position="374"/>
    </location>
</feature>
<reference evidence="2 3" key="1">
    <citation type="submission" date="2023-01" db="EMBL/GenBank/DDBJ databases">
        <title>Analysis of 21 Apiospora genomes using comparative genomics revels a genus with tremendous synthesis potential of carbohydrate active enzymes and secondary metabolites.</title>
        <authorList>
            <person name="Sorensen T."/>
        </authorList>
    </citation>
    <scope>NUCLEOTIDE SEQUENCE [LARGE SCALE GENOMIC DNA]</scope>
    <source>
        <strain evidence="2 3">CBS 117206</strain>
    </source>
</reference>
<dbReference type="AlphaFoldDB" id="A0AAW0QU87"/>
<protein>
    <submittedName>
        <fullName evidence="2">Uncharacterized protein</fullName>
    </submittedName>
</protein>
<comment type="caution">
    <text evidence="2">The sequence shown here is derived from an EMBL/GenBank/DDBJ whole genome shotgun (WGS) entry which is preliminary data.</text>
</comment>
<keyword evidence="3" id="KW-1185">Reference proteome</keyword>
<evidence type="ECO:0000313" key="3">
    <source>
        <dbReference type="Proteomes" id="UP001392437"/>
    </source>
</evidence>
<organism evidence="2 3">
    <name type="scientific">Apiospora kogelbergensis</name>
    <dbReference type="NCBI Taxonomy" id="1337665"/>
    <lineage>
        <taxon>Eukaryota</taxon>
        <taxon>Fungi</taxon>
        <taxon>Dikarya</taxon>
        <taxon>Ascomycota</taxon>
        <taxon>Pezizomycotina</taxon>
        <taxon>Sordariomycetes</taxon>
        <taxon>Xylariomycetidae</taxon>
        <taxon>Amphisphaeriales</taxon>
        <taxon>Apiosporaceae</taxon>
        <taxon>Apiospora</taxon>
    </lineage>
</organism>
<dbReference type="EMBL" id="JAQQWP010000008">
    <property type="protein sequence ID" value="KAK8106611.1"/>
    <property type="molecule type" value="Genomic_DNA"/>
</dbReference>
<evidence type="ECO:0000256" key="1">
    <source>
        <dbReference type="SAM" id="MobiDB-lite"/>
    </source>
</evidence>
<gene>
    <name evidence="2" type="ORF">PG999_009970</name>
</gene>
<accession>A0AAW0QU87</accession>
<feature type="compositionally biased region" description="Basic residues" evidence="1">
    <location>
        <begin position="442"/>
        <end position="457"/>
    </location>
</feature>
<name>A0AAW0QU87_9PEZI</name>